<keyword evidence="4" id="KW-1185">Reference proteome</keyword>
<feature type="compositionally biased region" description="Polar residues" evidence="1">
    <location>
        <begin position="259"/>
        <end position="269"/>
    </location>
</feature>
<dbReference type="EMBL" id="POTC01000006">
    <property type="protein sequence ID" value="POF63584.1"/>
    <property type="molecule type" value="Genomic_DNA"/>
</dbReference>
<feature type="signal peptide" evidence="2">
    <location>
        <begin position="1"/>
        <end position="34"/>
    </location>
</feature>
<feature type="chain" id="PRO_5015664096" description="DUF4412 domain-containing protein" evidence="2">
    <location>
        <begin position="35"/>
        <end position="269"/>
    </location>
</feature>
<name>A0A2S3W3Y6_9PROT</name>
<sequence>MFRHVAHMRHGRGLMLAAACAAMGLHAPAHPAHAQGAYTTRETFLYQNDTIALQTDAQGNDYVTVMEKGMSSALKMHDAHIVQVFDLPDETVAVMRGRSDACATGYATVSLWDGHNMRIDSLPAPCAEYGVGNMDRNMIAFRGMGQDDTLYLYMQHRFMESSARDMPATGQDGMQYTHVTRADDSAVENPDDPFSPLSQQWVDNPAAYRPAHAVPDATQAAPAHDTPPVRHVTHHRRSMAVPHMEKIPTSIPRADETDTSQPVKLDLTQ</sequence>
<organism evidence="3 4">
    <name type="scientific">Novacetimonas maltaceti</name>
    <dbReference type="NCBI Taxonomy" id="1203393"/>
    <lineage>
        <taxon>Bacteria</taxon>
        <taxon>Pseudomonadati</taxon>
        <taxon>Pseudomonadota</taxon>
        <taxon>Alphaproteobacteria</taxon>
        <taxon>Acetobacterales</taxon>
        <taxon>Acetobacteraceae</taxon>
        <taxon>Novacetimonas</taxon>
    </lineage>
</organism>
<gene>
    <name evidence="3" type="ORF">KMAL_07640</name>
</gene>
<keyword evidence="2" id="KW-0732">Signal</keyword>
<reference evidence="3 4" key="1">
    <citation type="submission" date="2018-01" db="EMBL/GenBank/DDBJ databases">
        <title>Draft Genome Sequence of Komagataeibacter maltaceti LMG 1529, a Vinegar Producing Acetic Acid Bacterium Isolated from Malt Vinegar Brewery Acetifiers.</title>
        <authorList>
            <person name="Zhang Q."/>
            <person name="Hollensteiner J."/>
            <person name="Poehlein A."/>
            <person name="Daniel R."/>
        </authorList>
    </citation>
    <scope>NUCLEOTIDE SEQUENCE [LARGE SCALE GENOMIC DNA]</scope>
    <source>
        <strain evidence="3 4">LMG 1529</strain>
    </source>
</reference>
<evidence type="ECO:0000256" key="1">
    <source>
        <dbReference type="SAM" id="MobiDB-lite"/>
    </source>
</evidence>
<feature type="region of interest" description="Disordered" evidence="1">
    <location>
        <begin position="245"/>
        <end position="269"/>
    </location>
</feature>
<accession>A0A2S3W3Y6</accession>
<comment type="caution">
    <text evidence="3">The sequence shown here is derived from an EMBL/GenBank/DDBJ whole genome shotgun (WGS) entry which is preliminary data.</text>
</comment>
<dbReference type="AlphaFoldDB" id="A0A2S3W3Y6"/>
<protein>
    <recommendedName>
        <fullName evidence="5">DUF4412 domain-containing protein</fullName>
    </recommendedName>
</protein>
<dbReference type="Proteomes" id="UP000237344">
    <property type="component" value="Unassembled WGS sequence"/>
</dbReference>
<proteinExistence type="predicted"/>
<evidence type="ECO:0000313" key="4">
    <source>
        <dbReference type="Proteomes" id="UP000237344"/>
    </source>
</evidence>
<evidence type="ECO:0000313" key="3">
    <source>
        <dbReference type="EMBL" id="POF63584.1"/>
    </source>
</evidence>
<evidence type="ECO:0008006" key="5">
    <source>
        <dbReference type="Google" id="ProtNLM"/>
    </source>
</evidence>
<evidence type="ECO:0000256" key="2">
    <source>
        <dbReference type="SAM" id="SignalP"/>
    </source>
</evidence>